<name>A0A0C2CHS9_9BILA</name>
<organism evidence="1 2">
    <name type="scientific">Ancylostoma duodenale</name>
    <dbReference type="NCBI Taxonomy" id="51022"/>
    <lineage>
        <taxon>Eukaryota</taxon>
        <taxon>Metazoa</taxon>
        <taxon>Ecdysozoa</taxon>
        <taxon>Nematoda</taxon>
        <taxon>Chromadorea</taxon>
        <taxon>Rhabditida</taxon>
        <taxon>Rhabditina</taxon>
        <taxon>Rhabditomorpha</taxon>
        <taxon>Strongyloidea</taxon>
        <taxon>Ancylostomatidae</taxon>
        <taxon>Ancylostomatinae</taxon>
        <taxon>Ancylostoma</taxon>
    </lineage>
</organism>
<dbReference type="Proteomes" id="UP000054047">
    <property type="component" value="Unassembled WGS sequence"/>
</dbReference>
<keyword evidence="2" id="KW-1185">Reference proteome</keyword>
<sequence length="100" mass="10917">MLSSKRNRMGHGEDYGNTVENAIEGNLIAWLKKADFNAFPVTTKGTVISYPTYNGNADLLPYSNLVRATNTEIGCVLERCPATSTVSTKLITLYCVLNGK</sequence>
<proteinExistence type="predicted"/>
<reference evidence="1 2" key="1">
    <citation type="submission" date="2013-12" db="EMBL/GenBank/DDBJ databases">
        <title>Draft genome of the parsitic nematode Ancylostoma duodenale.</title>
        <authorList>
            <person name="Mitreva M."/>
        </authorList>
    </citation>
    <scope>NUCLEOTIDE SEQUENCE [LARGE SCALE GENOMIC DNA]</scope>
    <source>
        <strain evidence="1 2">Zhejiang</strain>
    </source>
</reference>
<protein>
    <submittedName>
        <fullName evidence="1">Uncharacterized protein</fullName>
    </submittedName>
</protein>
<dbReference type="InterPro" id="IPR035940">
    <property type="entry name" value="CAP_sf"/>
</dbReference>
<dbReference type="OrthoDB" id="10441375at2759"/>
<evidence type="ECO:0000313" key="1">
    <source>
        <dbReference type="EMBL" id="KIH55923.1"/>
    </source>
</evidence>
<accession>A0A0C2CHS9</accession>
<dbReference type="EMBL" id="KN736524">
    <property type="protein sequence ID" value="KIH55923.1"/>
    <property type="molecule type" value="Genomic_DNA"/>
</dbReference>
<dbReference type="AlphaFoldDB" id="A0A0C2CHS9"/>
<gene>
    <name evidence="1" type="ORF">ANCDUO_13909</name>
</gene>
<dbReference type="Gene3D" id="3.40.33.10">
    <property type="entry name" value="CAP"/>
    <property type="match status" value="1"/>
</dbReference>
<evidence type="ECO:0000313" key="2">
    <source>
        <dbReference type="Proteomes" id="UP000054047"/>
    </source>
</evidence>